<sequence>MAGGMSIQSTAEKAELLRSLHVPGDPLIVTNVWDSITARIVAGTPGVKALATASHSISEAHGVEDGEGLDIDEALAAAQLIVRSVDLPVSVDFEKAYAQDAAGTRDNVLRLIEAGAAGLNLEDSRGRDKADLYDLDTQVSKVAAARAAGDRAGVPLVINARVDALAGDPEAWDDAILRANAYLDAGADVAFVLGLKTEQQVADAVEQIHGRVSVISGPGSVPLARLAELGVSRVSFGPGTMGITLAHLRAAAETLTARGEYPGELGFAF</sequence>
<comment type="caution">
    <text evidence="1">The sequence shown here is derived from an EMBL/GenBank/DDBJ whole genome shotgun (WGS) entry which is preliminary data.</text>
</comment>
<keyword evidence="2" id="KW-1185">Reference proteome</keyword>
<dbReference type="InterPro" id="IPR039556">
    <property type="entry name" value="ICL/PEPM"/>
</dbReference>
<gene>
    <name evidence="1" type="ORF">GCM10022256_29510</name>
</gene>
<accession>A0ABP8E5E6</accession>
<dbReference type="PANTHER" id="PTHR42905">
    <property type="entry name" value="PHOSPHOENOLPYRUVATE CARBOXYLASE"/>
    <property type="match status" value="1"/>
</dbReference>
<evidence type="ECO:0000313" key="2">
    <source>
        <dbReference type="Proteomes" id="UP001501594"/>
    </source>
</evidence>
<name>A0ABP8E5E6_9MICO</name>
<dbReference type="InterPro" id="IPR040442">
    <property type="entry name" value="Pyrv_kinase-like_dom_sf"/>
</dbReference>
<dbReference type="Proteomes" id="UP001501594">
    <property type="component" value="Unassembled WGS sequence"/>
</dbReference>
<organism evidence="1 2">
    <name type="scientific">Frondihabitans peucedani</name>
    <dbReference type="NCBI Taxonomy" id="598626"/>
    <lineage>
        <taxon>Bacteria</taxon>
        <taxon>Bacillati</taxon>
        <taxon>Actinomycetota</taxon>
        <taxon>Actinomycetes</taxon>
        <taxon>Micrococcales</taxon>
        <taxon>Microbacteriaceae</taxon>
        <taxon>Frondihabitans</taxon>
    </lineage>
</organism>
<protein>
    <submittedName>
        <fullName evidence="1">Isocitrate lyase/phosphoenolpyruvate mutase family protein</fullName>
    </submittedName>
</protein>
<dbReference type="Pfam" id="PF13714">
    <property type="entry name" value="PEP_mutase"/>
    <property type="match status" value="1"/>
</dbReference>
<keyword evidence="1" id="KW-0456">Lyase</keyword>
<dbReference type="SUPFAM" id="SSF51621">
    <property type="entry name" value="Phosphoenolpyruvate/pyruvate domain"/>
    <property type="match status" value="1"/>
</dbReference>
<dbReference type="EMBL" id="BAABAU010000004">
    <property type="protein sequence ID" value="GAA4267339.1"/>
    <property type="molecule type" value="Genomic_DNA"/>
</dbReference>
<dbReference type="GO" id="GO:0016829">
    <property type="term" value="F:lyase activity"/>
    <property type="evidence" value="ECO:0007669"/>
    <property type="project" value="UniProtKB-KW"/>
</dbReference>
<dbReference type="PANTHER" id="PTHR42905:SF16">
    <property type="entry name" value="CARBOXYPHOSPHONOENOLPYRUVATE PHOSPHONOMUTASE-LIKE PROTEIN (AFU_ORTHOLOGUE AFUA_5G07230)"/>
    <property type="match status" value="1"/>
</dbReference>
<proteinExistence type="predicted"/>
<dbReference type="CDD" id="cd00377">
    <property type="entry name" value="ICL_PEPM"/>
    <property type="match status" value="1"/>
</dbReference>
<dbReference type="InterPro" id="IPR015813">
    <property type="entry name" value="Pyrv/PenolPyrv_kinase-like_dom"/>
</dbReference>
<reference evidence="2" key="1">
    <citation type="journal article" date="2019" name="Int. J. Syst. Evol. Microbiol.">
        <title>The Global Catalogue of Microorganisms (GCM) 10K type strain sequencing project: providing services to taxonomists for standard genome sequencing and annotation.</title>
        <authorList>
            <consortium name="The Broad Institute Genomics Platform"/>
            <consortium name="The Broad Institute Genome Sequencing Center for Infectious Disease"/>
            <person name="Wu L."/>
            <person name="Ma J."/>
        </authorList>
    </citation>
    <scope>NUCLEOTIDE SEQUENCE [LARGE SCALE GENOMIC DNA]</scope>
    <source>
        <strain evidence="2">JCM 17442</strain>
    </source>
</reference>
<dbReference type="Gene3D" id="3.20.20.60">
    <property type="entry name" value="Phosphoenolpyruvate-binding domains"/>
    <property type="match status" value="1"/>
</dbReference>
<evidence type="ECO:0000313" key="1">
    <source>
        <dbReference type="EMBL" id="GAA4267339.1"/>
    </source>
</evidence>